<reference evidence="12 13" key="1">
    <citation type="submission" date="2018-03" db="EMBL/GenBank/DDBJ databases">
        <title>Genomic Encyclopedia of Archaeal and Bacterial Type Strains, Phase II (KMG-II): from individual species to whole genera.</title>
        <authorList>
            <person name="Goeker M."/>
        </authorList>
    </citation>
    <scope>NUCLEOTIDE SEQUENCE [LARGE SCALE GENOMIC DNA]</scope>
    <source>
        <strain evidence="12 13">DSM 29318</strain>
    </source>
</reference>
<gene>
    <name evidence="12" type="ORF">BCF33_0029</name>
</gene>
<evidence type="ECO:0000313" key="13">
    <source>
        <dbReference type="Proteomes" id="UP000238801"/>
    </source>
</evidence>
<dbReference type="PANTHER" id="PTHR42755">
    <property type="entry name" value="3-DEOXY-MANNO-OCTULOSONATE CYTIDYLYLTRANSFERASE"/>
    <property type="match status" value="1"/>
</dbReference>
<dbReference type="Gene3D" id="3.40.50.2000">
    <property type="entry name" value="Glycogen Phosphorylase B"/>
    <property type="match status" value="1"/>
</dbReference>
<evidence type="ECO:0000256" key="7">
    <source>
        <dbReference type="ARBA" id="ARBA00049183"/>
    </source>
</evidence>
<evidence type="ECO:0000256" key="4">
    <source>
        <dbReference type="ARBA" id="ARBA00019077"/>
    </source>
</evidence>
<comment type="subcellular location">
    <subcellularLocation>
        <location evidence="10">Cell membrane</location>
    </subcellularLocation>
</comment>
<keyword evidence="10" id="KW-1003">Cell membrane</keyword>
<sequence length="405" mass="42228">MLGLYRLLTAALGPVVPALLAASPRRTGEDRAERAGRGGARGDGPLLWAHGASNGELASTEALLRAALERFPAMRLLVTSGTATGRTLAEGWRLDRTSVRLSPWDAPAAQRRMVQGWGPAAYLFAESEIWPNRLLALEAAGVPVVGASVRLSARSARRWGRIAPGAAKRLLAVPELICPQDRATADALRGLGARRIGPVGTLKADLPPMRPPADADALLKAFPRAGTVLAASTHEGEEAFALAAWRRAREVEPGLRLILAPRHPRRLSEVLEAAGPEATVRSRGDVPGSLYVADTLGELRFLYSLARLAFVGGSIAPLGGHTPYEPAAEGCAIAHGPDVSNAAEGYEALGDAAIGVASPEDLARAFALPPEEAASLGALARERLSGGAAKVREAVLDALAPVLAV</sequence>
<evidence type="ECO:0000259" key="11">
    <source>
        <dbReference type="Pfam" id="PF04413"/>
    </source>
</evidence>
<comment type="pathway">
    <text evidence="2 10">Bacterial outer membrane biogenesis; LPS core biosynthesis.</text>
</comment>
<dbReference type="PANTHER" id="PTHR42755:SF1">
    <property type="entry name" value="3-DEOXY-D-MANNO-OCTULOSONIC ACID TRANSFERASE, MITOCHONDRIAL-RELATED"/>
    <property type="match status" value="1"/>
</dbReference>
<accession>A0A2T0X657</accession>
<dbReference type="AlphaFoldDB" id="A0A2T0X657"/>
<name>A0A2T0X657_9RHOB</name>
<evidence type="ECO:0000256" key="5">
    <source>
        <dbReference type="ARBA" id="ARBA00022679"/>
    </source>
</evidence>
<dbReference type="GO" id="GO:0009244">
    <property type="term" value="P:lipopolysaccharide core region biosynthetic process"/>
    <property type="evidence" value="ECO:0007669"/>
    <property type="project" value="UniProtKB-UniRule"/>
</dbReference>
<evidence type="ECO:0000256" key="10">
    <source>
        <dbReference type="RuleBase" id="RU365103"/>
    </source>
</evidence>
<evidence type="ECO:0000256" key="9">
    <source>
        <dbReference type="PIRSR" id="PIRSR639901-2"/>
    </source>
</evidence>
<keyword evidence="13" id="KW-1185">Reference proteome</keyword>
<dbReference type="Pfam" id="PF04413">
    <property type="entry name" value="Glycos_transf_N"/>
    <property type="match status" value="1"/>
</dbReference>
<comment type="caution">
    <text evidence="12">The sequence shown here is derived from an EMBL/GenBank/DDBJ whole genome shotgun (WGS) entry which is preliminary data.</text>
</comment>
<dbReference type="GO" id="GO:0043842">
    <property type="term" value="F:Kdo transferase activity"/>
    <property type="evidence" value="ECO:0007669"/>
    <property type="project" value="UniProtKB-EC"/>
</dbReference>
<feature type="active site" description="Proton acceptor" evidence="8">
    <location>
        <position position="56"/>
    </location>
</feature>
<keyword evidence="5 10" id="KW-0808">Transferase</keyword>
<comment type="function">
    <text evidence="1 10">Involved in lipopolysaccharide (LPS) biosynthesis. Catalyzes the transfer of 3-deoxy-D-manno-octulosonate (Kdo) residue(s) from CMP-Kdo to lipid IV(A), the tetraacyldisaccharide-1,4'-bisphosphate precursor of lipid A.</text>
</comment>
<dbReference type="EMBL" id="PVTT01000001">
    <property type="protein sequence ID" value="PRY94442.1"/>
    <property type="molecule type" value="Genomic_DNA"/>
</dbReference>
<keyword evidence="10" id="KW-0448">Lipopolysaccharide biosynthesis</keyword>
<evidence type="ECO:0000313" key="12">
    <source>
        <dbReference type="EMBL" id="PRY94442.1"/>
    </source>
</evidence>
<keyword evidence="10" id="KW-0472">Membrane</keyword>
<comment type="catalytic activity">
    <reaction evidence="7 10">
        <text>lipid IVA (E. coli) + CMP-3-deoxy-beta-D-manno-octulosonate = alpha-Kdo-(2-&gt;6)-lipid IVA (E. coli) + CMP + H(+)</text>
        <dbReference type="Rhea" id="RHEA:28066"/>
        <dbReference type="ChEBI" id="CHEBI:15378"/>
        <dbReference type="ChEBI" id="CHEBI:58603"/>
        <dbReference type="ChEBI" id="CHEBI:60364"/>
        <dbReference type="ChEBI" id="CHEBI:60377"/>
        <dbReference type="ChEBI" id="CHEBI:85987"/>
        <dbReference type="EC" id="2.4.99.12"/>
    </reaction>
</comment>
<dbReference type="InterPro" id="IPR007507">
    <property type="entry name" value="Glycos_transf_N"/>
</dbReference>
<dbReference type="RefSeq" id="WP_158259319.1">
    <property type="nucleotide sequence ID" value="NZ_PVTT01000001.1"/>
</dbReference>
<dbReference type="Proteomes" id="UP000238801">
    <property type="component" value="Unassembled WGS sequence"/>
</dbReference>
<feature type="domain" description="3-deoxy-D-manno-octulosonic-acid transferase N-terminal" evidence="11">
    <location>
        <begin position="32"/>
        <end position="205"/>
    </location>
</feature>
<dbReference type="OrthoDB" id="9789797at2"/>
<feature type="site" description="Transition state stabilizer" evidence="9">
    <location>
        <position position="126"/>
    </location>
</feature>
<dbReference type="Gene3D" id="3.40.50.11720">
    <property type="entry name" value="3-Deoxy-D-manno-octulosonic-acid transferase, N-terminal domain"/>
    <property type="match status" value="1"/>
</dbReference>
<evidence type="ECO:0000256" key="1">
    <source>
        <dbReference type="ARBA" id="ARBA00003394"/>
    </source>
</evidence>
<dbReference type="GO" id="GO:0005886">
    <property type="term" value="C:plasma membrane"/>
    <property type="evidence" value="ECO:0007669"/>
    <property type="project" value="UniProtKB-SubCell"/>
</dbReference>
<protein>
    <recommendedName>
        <fullName evidence="4 10">3-deoxy-D-manno-octulosonic acid transferase</fullName>
        <shortName evidence="10">Kdo transferase</shortName>
        <ecNumber evidence="3 10">2.4.99.12</ecNumber>
    </recommendedName>
    <alternativeName>
        <fullName evidence="6 10">Lipid IV(A) 3-deoxy-D-manno-octulosonic acid transferase</fullName>
    </alternativeName>
</protein>
<evidence type="ECO:0000256" key="8">
    <source>
        <dbReference type="PIRSR" id="PIRSR639901-1"/>
    </source>
</evidence>
<dbReference type="UniPathway" id="UPA00958"/>
<evidence type="ECO:0000256" key="3">
    <source>
        <dbReference type="ARBA" id="ARBA00012621"/>
    </source>
</evidence>
<dbReference type="InterPro" id="IPR039901">
    <property type="entry name" value="Kdotransferase"/>
</dbReference>
<feature type="site" description="Transition state stabilizer" evidence="9">
    <location>
        <position position="203"/>
    </location>
</feature>
<organism evidence="12 13">
    <name type="scientific">Hasllibacter halocynthiae</name>
    <dbReference type="NCBI Taxonomy" id="595589"/>
    <lineage>
        <taxon>Bacteria</taxon>
        <taxon>Pseudomonadati</taxon>
        <taxon>Pseudomonadota</taxon>
        <taxon>Alphaproteobacteria</taxon>
        <taxon>Rhodobacterales</taxon>
        <taxon>Roseobacteraceae</taxon>
        <taxon>Hasllibacter</taxon>
    </lineage>
</organism>
<comment type="similarity">
    <text evidence="10">Belongs to the glycosyltransferase group 1 family.</text>
</comment>
<dbReference type="GO" id="GO:0009245">
    <property type="term" value="P:lipid A biosynthetic process"/>
    <property type="evidence" value="ECO:0007669"/>
    <property type="project" value="TreeGrafter"/>
</dbReference>
<evidence type="ECO:0000256" key="2">
    <source>
        <dbReference type="ARBA" id="ARBA00004713"/>
    </source>
</evidence>
<evidence type="ECO:0000256" key="6">
    <source>
        <dbReference type="ARBA" id="ARBA00031445"/>
    </source>
</evidence>
<dbReference type="InterPro" id="IPR038107">
    <property type="entry name" value="Glycos_transf_N_sf"/>
</dbReference>
<dbReference type="EC" id="2.4.99.12" evidence="3 10"/>
<proteinExistence type="inferred from homology"/>